<evidence type="ECO:0000259" key="11">
    <source>
        <dbReference type="SMART" id="SM01217"/>
    </source>
</evidence>
<dbReference type="FunFam" id="2.60.40.10:FF:000495">
    <property type="entry name" value="Periplasmic beta-glucosidase"/>
    <property type="match status" value="1"/>
</dbReference>
<keyword evidence="6" id="KW-0136">Cellulose degradation</keyword>
<dbReference type="Gene3D" id="3.40.50.1700">
    <property type="entry name" value="Glycoside hydrolase family 3 C-terminal domain"/>
    <property type="match status" value="1"/>
</dbReference>
<keyword evidence="9" id="KW-0326">Glycosidase</keyword>
<keyword evidence="10" id="KW-0624">Polysaccharide degradation</keyword>
<dbReference type="PANTHER" id="PTHR30620:SF117">
    <property type="entry name" value="BETA-1,4-XYLOSIDASE (EUROFUNG)"/>
    <property type="match status" value="1"/>
</dbReference>
<evidence type="ECO:0000256" key="5">
    <source>
        <dbReference type="ARBA" id="ARBA00022801"/>
    </source>
</evidence>
<keyword evidence="5" id="KW-0378">Hydrolase</keyword>
<dbReference type="InterPro" id="IPR002772">
    <property type="entry name" value="Glyco_hydro_3_C"/>
</dbReference>
<dbReference type="InterPro" id="IPR051915">
    <property type="entry name" value="Cellulose_Degrad_GH3"/>
</dbReference>
<proteinExistence type="inferred from homology"/>
<dbReference type="InterPro" id="IPR013783">
    <property type="entry name" value="Ig-like_fold"/>
</dbReference>
<evidence type="ECO:0000313" key="12">
    <source>
        <dbReference type="EMBL" id="EPS27470.1"/>
    </source>
</evidence>
<evidence type="ECO:0000256" key="6">
    <source>
        <dbReference type="ARBA" id="ARBA00023001"/>
    </source>
</evidence>
<accession>S7ZA53</accession>
<evidence type="ECO:0000313" key="13">
    <source>
        <dbReference type="Proteomes" id="UP000019376"/>
    </source>
</evidence>
<evidence type="ECO:0000256" key="8">
    <source>
        <dbReference type="ARBA" id="ARBA00023277"/>
    </source>
</evidence>
<dbReference type="GO" id="GO:0008422">
    <property type="term" value="F:beta-glucosidase activity"/>
    <property type="evidence" value="ECO:0007669"/>
    <property type="project" value="UniProtKB-EC"/>
</dbReference>
<comment type="pathway">
    <text evidence="2">Glycan metabolism; cellulose degradation.</text>
</comment>
<dbReference type="Pfam" id="PF01915">
    <property type="entry name" value="Glyco_hydro_3_C"/>
    <property type="match status" value="1"/>
</dbReference>
<dbReference type="InterPro" id="IPR036881">
    <property type="entry name" value="Glyco_hydro_3_C_sf"/>
</dbReference>
<evidence type="ECO:0000256" key="3">
    <source>
        <dbReference type="ARBA" id="ARBA00005336"/>
    </source>
</evidence>
<dbReference type="SMART" id="SM01217">
    <property type="entry name" value="Fn3_like"/>
    <property type="match status" value="1"/>
</dbReference>
<keyword evidence="8" id="KW-0119">Carbohydrate metabolism</keyword>
<dbReference type="EMBL" id="KB644410">
    <property type="protein sequence ID" value="EPS27470.1"/>
    <property type="molecule type" value="Genomic_DNA"/>
</dbReference>
<dbReference type="GO" id="GO:0030245">
    <property type="term" value="P:cellulose catabolic process"/>
    <property type="evidence" value="ECO:0007669"/>
    <property type="project" value="UniProtKB-KW"/>
</dbReference>
<reference evidence="12 13" key="1">
    <citation type="journal article" date="2013" name="PLoS ONE">
        <title>Genomic and secretomic analyses reveal unique features of the lignocellulolytic enzyme system of Penicillium decumbens.</title>
        <authorList>
            <person name="Liu G."/>
            <person name="Zhang L."/>
            <person name="Wei X."/>
            <person name="Zou G."/>
            <person name="Qin Y."/>
            <person name="Ma L."/>
            <person name="Li J."/>
            <person name="Zheng H."/>
            <person name="Wang S."/>
            <person name="Wang C."/>
            <person name="Xun L."/>
            <person name="Zhao G.-P."/>
            <person name="Zhou Z."/>
            <person name="Qu Y."/>
        </authorList>
    </citation>
    <scope>NUCLEOTIDE SEQUENCE [LARGE SCALE GENOMIC DNA]</scope>
    <source>
        <strain evidence="13">114-2 / CGMCC 5302</strain>
    </source>
</reference>
<evidence type="ECO:0000256" key="10">
    <source>
        <dbReference type="ARBA" id="ARBA00023326"/>
    </source>
</evidence>
<dbReference type="PhylomeDB" id="S7ZA53"/>
<evidence type="ECO:0000256" key="7">
    <source>
        <dbReference type="ARBA" id="ARBA00023180"/>
    </source>
</evidence>
<evidence type="ECO:0000256" key="1">
    <source>
        <dbReference type="ARBA" id="ARBA00000448"/>
    </source>
</evidence>
<keyword evidence="13" id="KW-1185">Reference proteome</keyword>
<keyword evidence="7" id="KW-0325">Glycoprotein</keyword>
<dbReference type="InterPro" id="IPR017853">
    <property type="entry name" value="GH"/>
</dbReference>
<dbReference type="AlphaFoldDB" id="S7ZA53"/>
<dbReference type="HOGENOM" id="CLU_004542_5_1_1"/>
<dbReference type="PANTHER" id="PTHR30620">
    <property type="entry name" value="PERIPLASMIC BETA-GLUCOSIDASE-RELATED"/>
    <property type="match status" value="1"/>
</dbReference>
<dbReference type="Pfam" id="PF00933">
    <property type="entry name" value="Glyco_hydro_3"/>
    <property type="match status" value="1"/>
</dbReference>
<dbReference type="Proteomes" id="UP000019376">
    <property type="component" value="Unassembled WGS sequence"/>
</dbReference>
<evidence type="ECO:0000256" key="2">
    <source>
        <dbReference type="ARBA" id="ARBA00004987"/>
    </source>
</evidence>
<dbReference type="InterPro" id="IPR001764">
    <property type="entry name" value="Glyco_hydro_3_N"/>
</dbReference>
<protein>
    <recommendedName>
        <fullName evidence="4">beta-glucosidase</fullName>
        <ecNumber evidence="4">3.2.1.21</ecNumber>
    </recommendedName>
</protein>
<dbReference type="SUPFAM" id="SSF51445">
    <property type="entry name" value="(Trans)glycosidases"/>
    <property type="match status" value="1"/>
</dbReference>
<dbReference type="SUPFAM" id="SSF52279">
    <property type="entry name" value="Beta-D-glucan exohydrolase, C-terminal domain"/>
    <property type="match status" value="1"/>
</dbReference>
<organism evidence="12 13">
    <name type="scientific">Penicillium oxalicum (strain 114-2 / CGMCC 5302)</name>
    <name type="common">Penicillium decumbens</name>
    <dbReference type="NCBI Taxonomy" id="933388"/>
    <lineage>
        <taxon>Eukaryota</taxon>
        <taxon>Fungi</taxon>
        <taxon>Dikarya</taxon>
        <taxon>Ascomycota</taxon>
        <taxon>Pezizomycotina</taxon>
        <taxon>Eurotiomycetes</taxon>
        <taxon>Eurotiomycetidae</taxon>
        <taxon>Eurotiales</taxon>
        <taxon>Aspergillaceae</taxon>
        <taxon>Penicillium</taxon>
    </lineage>
</organism>
<dbReference type="FunFam" id="3.40.50.1700:FF:000009">
    <property type="entry name" value="Periplasmic beta-glucosidase"/>
    <property type="match status" value="1"/>
</dbReference>
<dbReference type="EC" id="3.2.1.21" evidence="4"/>
<dbReference type="eggNOG" id="ENOG502QQ55">
    <property type="taxonomic scope" value="Eukaryota"/>
</dbReference>
<dbReference type="STRING" id="933388.S7ZA53"/>
<dbReference type="Gene3D" id="2.60.40.10">
    <property type="entry name" value="Immunoglobulins"/>
    <property type="match status" value="1"/>
</dbReference>
<evidence type="ECO:0000256" key="9">
    <source>
        <dbReference type="ARBA" id="ARBA00023295"/>
    </source>
</evidence>
<dbReference type="Gene3D" id="3.20.20.300">
    <property type="entry name" value="Glycoside hydrolase, family 3, N-terminal domain"/>
    <property type="match status" value="1"/>
</dbReference>
<comment type="catalytic activity">
    <reaction evidence="1">
        <text>Hydrolysis of terminal, non-reducing beta-D-glucosyl residues with release of beta-D-glucose.</text>
        <dbReference type="EC" id="3.2.1.21"/>
    </reaction>
</comment>
<evidence type="ECO:0000256" key="4">
    <source>
        <dbReference type="ARBA" id="ARBA00012744"/>
    </source>
</evidence>
<dbReference type="InterPro" id="IPR036962">
    <property type="entry name" value="Glyco_hydro_3_N_sf"/>
</dbReference>
<gene>
    <name evidence="12" type="ORF">PDE_02413</name>
</gene>
<dbReference type="Pfam" id="PF14310">
    <property type="entry name" value="Fn3-like"/>
    <property type="match status" value="1"/>
</dbReference>
<dbReference type="PRINTS" id="PR00133">
    <property type="entry name" value="GLHYDRLASE3"/>
</dbReference>
<name>S7ZA53_PENO1</name>
<sequence>MKVASQIVLGLTASSVADLEEFCAPIRRLEGGTPARDPPVFNPISAPYQDPTQPTWFRVEDLLSRMPLREKQAQLMQGELERWVNFETGEFNVTGMKDHMFYHSSMLRVSHPLTTAEIAFKGGKLLQDWIMNDTSLSLPAIIQCEGIHGLGVPGATIFTSPIGLGASWNPELVGKAAEYIGKEARALGITQIYGPSADLARDPRHGRVEESMSEDPYLAGEMVASFIQGLKRSKVASIVKHLVAFGNSDQGLDMGPVRGGERELRTTYLPPFKRGVDAGAYTVMSSYNAYDGVPSLINKHLLTDILRGEWDFEYWTTTDYGAPDRLCSVFKMCHSDPIDAADVTMKMLPAGGDTEGGGSFNYDAIPDLVQDGTLDISIVDEAVRRVLRAKFDMGLFEDPFPAAAPEDWPNLIHTDEALQIATQLDRESIVLLENPEQILPLGENVQRIAVIGPFADTVNYGDYTVSPPPGVSPLEGIRRTAPVGVQVYHAKGCDEWSNDESQIPEALHLAKSSDVAVVVVGTWARSLLGQQKGLNATSGEAYDTNDLRLVGAQSSLLRQVIETGVKTVVVFSSGKPVTEPWISETNAALLQQFYTSENGGQALAEILFGHYNPSGRLPLTFPRDTGSLPLTYDYLKSGRDSNNPGHINKDGIHFGRSYVTGTPTPWYEFGYGQSYSEFEYFDVKVDKTHVKSTENVKVTVKVKNTSSQDGWEVVQLYIVDPISSVVIPNKQLKAFKKVLVKSGETVQVEFDVDVKLLGLWNTEMRYVVEQGEFIAHVARNAGDFRGNSSFLVV</sequence>
<dbReference type="InterPro" id="IPR026891">
    <property type="entry name" value="Fn3-like"/>
</dbReference>
<dbReference type="OrthoDB" id="2123594at2759"/>
<comment type="similarity">
    <text evidence="3">Belongs to the glycosyl hydrolase 3 family.</text>
</comment>
<feature type="domain" description="Fibronectin type III-like" evidence="11">
    <location>
        <begin position="712"/>
        <end position="781"/>
    </location>
</feature>